<evidence type="ECO:0000259" key="4">
    <source>
        <dbReference type="PROSITE" id="PS50222"/>
    </source>
</evidence>
<dbReference type="WBParaSite" id="MBELARI_LOCUS7713">
    <property type="protein sequence ID" value="MBELARI_LOCUS7713"/>
    <property type="gene ID" value="MBELARI_LOCUS7713"/>
</dbReference>
<dbReference type="GO" id="GO:0005509">
    <property type="term" value="F:calcium ion binding"/>
    <property type="evidence" value="ECO:0007669"/>
    <property type="project" value="InterPro"/>
</dbReference>
<dbReference type="InterPro" id="IPR018247">
    <property type="entry name" value="EF_Hand_1_Ca_BS"/>
</dbReference>
<dbReference type="PANTHER" id="PTHR23055">
    <property type="entry name" value="CALCIUM BINDING PROTEINS"/>
    <property type="match status" value="1"/>
</dbReference>
<dbReference type="InterPro" id="IPR011992">
    <property type="entry name" value="EF-hand-dom_pair"/>
</dbReference>
<dbReference type="CDD" id="cd00051">
    <property type="entry name" value="EFh"/>
    <property type="match status" value="1"/>
</dbReference>
<dbReference type="PRINTS" id="PR00450">
    <property type="entry name" value="RECOVERIN"/>
</dbReference>
<sequence length="178" mass="21309">MKETSFTRKELKYLYQCFKQNCPSGYVTREQFVMIFRQFFSMQRLSDPGTYAHLVFNTFDDDNNGRISFSEFAQELSMFSKGTIEERLDWVFDLYDTKRREYITEDDYQKVALAMYAVVGVHYWKEKHIPPSVKRHLKHQFQSLDVNKDGKITRAEFIEGCQKDEQILESMEALRIYL</sequence>
<evidence type="ECO:0000313" key="5">
    <source>
        <dbReference type="Proteomes" id="UP000887575"/>
    </source>
</evidence>
<feature type="domain" description="EF-hand" evidence="4">
    <location>
        <begin position="47"/>
        <end position="82"/>
    </location>
</feature>
<dbReference type="PANTHER" id="PTHR23055:SF167">
    <property type="entry name" value="EF-HAND DOMAIN-CONTAINING PROTEIN"/>
    <property type="match status" value="1"/>
</dbReference>
<proteinExistence type="predicted"/>
<evidence type="ECO:0000256" key="2">
    <source>
        <dbReference type="ARBA" id="ARBA00022737"/>
    </source>
</evidence>
<dbReference type="PROSITE" id="PS50222">
    <property type="entry name" value="EF_HAND_2"/>
    <property type="match status" value="2"/>
</dbReference>
<dbReference type="Pfam" id="PF13202">
    <property type="entry name" value="EF-hand_5"/>
    <property type="match status" value="1"/>
</dbReference>
<name>A0AAF3FKS1_9BILA</name>
<dbReference type="Gene3D" id="1.10.238.10">
    <property type="entry name" value="EF-hand"/>
    <property type="match status" value="1"/>
</dbReference>
<organism evidence="5 6">
    <name type="scientific">Mesorhabditis belari</name>
    <dbReference type="NCBI Taxonomy" id="2138241"/>
    <lineage>
        <taxon>Eukaryota</taxon>
        <taxon>Metazoa</taxon>
        <taxon>Ecdysozoa</taxon>
        <taxon>Nematoda</taxon>
        <taxon>Chromadorea</taxon>
        <taxon>Rhabditida</taxon>
        <taxon>Rhabditina</taxon>
        <taxon>Rhabditomorpha</taxon>
        <taxon>Rhabditoidea</taxon>
        <taxon>Rhabditidae</taxon>
        <taxon>Mesorhabditinae</taxon>
        <taxon>Mesorhabditis</taxon>
    </lineage>
</organism>
<keyword evidence="3" id="KW-0106">Calcium</keyword>
<dbReference type="InterPro" id="IPR028846">
    <property type="entry name" value="Recoverin"/>
</dbReference>
<dbReference type="Proteomes" id="UP000887575">
    <property type="component" value="Unassembled WGS sequence"/>
</dbReference>
<dbReference type="SMART" id="SM00054">
    <property type="entry name" value="EFh"/>
    <property type="match status" value="3"/>
</dbReference>
<evidence type="ECO:0000256" key="3">
    <source>
        <dbReference type="ARBA" id="ARBA00022837"/>
    </source>
</evidence>
<dbReference type="AlphaFoldDB" id="A0AAF3FKS1"/>
<keyword evidence="5" id="KW-1185">Reference proteome</keyword>
<evidence type="ECO:0000313" key="6">
    <source>
        <dbReference type="WBParaSite" id="MBELARI_LOCUS7713"/>
    </source>
</evidence>
<keyword evidence="1" id="KW-0479">Metal-binding</keyword>
<feature type="domain" description="EF-hand" evidence="4">
    <location>
        <begin position="132"/>
        <end position="167"/>
    </location>
</feature>
<dbReference type="SUPFAM" id="SSF47473">
    <property type="entry name" value="EF-hand"/>
    <property type="match status" value="1"/>
</dbReference>
<dbReference type="PROSITE" id="PS00018">
    <property type="entry name" value="EF_HAND_1"/>
    <property type="match status" value="2"/>
</dbReference>
<dbReference type="InterPro" id="IPR002048">
    <property type="entry name" value="EF_hand_dom"/>
</dbReference>
<evidence type="ECO:0000256" key="1">
    <source>
        <dbReference type="ARBA" id="ARBA00022723"/>
    </source>
</evidence>
<dbReference type="Pfam" id="PF13833">
    <property type="entry name" value="EF-hand_8"/>
    <property type="match status" value="1"/>
</dbReference>
<reference evidence="6" key="1">
    <citation type="submission" date="2024-02" db="UniProtKB">
        <authorList>
            <consortium name="WormBaseParasite"/>
        </authorList>
    </citation>
    <scope>IDENTIFICATION</scope>
</reference>
<accession>A0AAF3FKS1</accession>
<protein>
    <recommendedName>
        <fullName evidence="4">EF-hand domain-containing protein</fullName>
    </recommendedName>
</protein>
<keyword evidence="2" id="KW-0677">Repeat</keyword>